<dbReference type="SUPFAM" id="SSF51735">
    <property type="entry name" value="NAD(P)-binding Rossmann-fold domains"/>
    <property type="match status" value="1"/>
</dbReference>
<sequence>MMVKVGINGFGRIGRIAFRIALLKHTNDLEIAAINTSGSMNVDGWAHLVNYDTMYRKFELEIDSEKVRDSKEATDTDPLIGYLFVKGKDKKIPILAQKDPEKIPWGNSGVEVVIEATGAFTKEEDAKKHAVGGAKRVILSAPAKGGNVGTYVIGVNDPPSHKASEGREPKEAVVLSNASCTTNCVAPVMAVLHSKFGVEKALLTTVHSYTDDQNLQDNSHKDLRRARAAAENIIPTSTGAAIATTETIPELKGIFDGVALRVPTATGSISDFTVLLKKNVGVDDVNNAFKNAAENALYKGILAVSDEPLVSSDIIGRSESSIVDLSLTQVVGGNMVKVFAWYDNEWGYANRLIEQVIRVGLRLDSENAPSDPITLSFKE</sequence>
<dbReference type="CDD" id="cd18126">
    <property type="entry name" value="GAPDH_I_C"/>
    <property type="match status" value="1"/>
</dbReference>
<dbReference type="Pfam" id="PF02800">
    <property type="entry name" value="Gp_dh_C"/>
    <property type="match status" value="1"/>
</dbReference>
<feature type="site" description="Activates thiol group during catalysis" evidence="6">
    <location>
        <position position="207"/>
    </location>
</feature>
<comment type="caution">
    <text evidence="9">The sequence shown here is derived from an EMBL/GenBank/DDBJ whole genome shotgun (WGS) entry which is preliminary data.</text>
</comment>
<evidence type="ECO:0000256" key="2">
    <source>
        <dbReference type="ARBA" id="ARBA00023002"/>
    </source>
</evidence>
<reference evidence="9 10" key="1">
    <citation type="journal article" date="2016" name="Nat. Commun.">
        <title>Thousands of microbial genomes shed light on interconnected biogeochemical processes in an aquifer system.</title>
        <authorList>
            <person name="Anantharaman K."/>
            <person name="Brown C.T."/>
            <person name="Hug L.A."/>
            <person name="Sharon I."/>
            <person name="Castelle C.J."/>
            <person name="Probst A.J."/>
            <person name="Thomas B.C."/>
            <person name="Singh A."/>
            <person name="Wilkins M.J."/>
            <person name="Karaoz U."/>
            <person name="Brodie E.L."/>
            <person name="Williams K.H."/>
            <person name="Hubbard S.S."/>
            <person name="Banfield J.F."/>
        </authorList>
    </citation>
    <scope>NUCLEOTIDE SEQUENCE [LARGE SCALE GENOMIC DNA]</scope>
</reference>
<dbReference type="InterPro" id="IPR006424">
    <property type="entry name" value="Glyceraldehyde-3-P_DH_1"/>
</dbReference>
<dbReference type="InterPro" id="IPR036291">
    <property type="entry name" value="NAD(P)-bd_dom_sf"/>
</dbReference>
<dbReference type="SUPFAM" id="SSF55347">
    <property type="entry name" value="Glyceraldehyde-3-phosphate dehydrogenase-like, C-terminal domain"/>
    <property type="match status" value="1"/>
</dbReference>
<feature type="binding site" evidence="4">
    <location>
        <position position="210"/>
    </location>
    <ligand>
        <name>D-glyceraldehyde 3-phosphate</name>
        <dbReference type="ChEBI" id="CHEBI:59776"/>
    </ligand>
</feature>
<dbReference type="FunFam" id="3.40.50.720:FF:000001">
    <property type="entry name" value="Glyceraldehyde-3-phosphate dehydrogenase"/>
    <property type="match status" value="1"/>
</dbReference>
<feature type="binding site" evidence="5">
    <location>
        <position position="344"/>
    </location>
    <ligand>
        <name>NAD(+)</name>
        <dbReference type="ChEBI" id="CHEBI:57540"/>
    </ligand>
</feature>
<keyword evidence="2" id="KW-0560">Oxidoreductase</keyword>
<dbReference type="InterPro" id="IPR020828">
    <property type="entry name" value="GlycerAld_3-P_DH_NAD(P)-bd"/>
</dbReference>
<dbReference type="PANTHER" id="PTHR43148">
    <property type="entry name" value="GLYCERALDEHYDE-3-PHOSPHATE DEHYDROGENASE 2"/>
    <property type="match status" value="1"/>
</dbReference>
<dbReference type="InterPro" id="IPR020829">
    <property type="entry name" value="GlycerAld_3-P_DH_cat"/>
</dbReference>
<comment type="similarity">
    <text evidence="1 7">Belongs to the glyceraldehyde-3-phosphate dehydrogenase family.</text>
</comment>
<organism evidence="9 10">
    <name type="scientific">Candidatus Woesebacteria bacterium RIFCSPHIGHO2_01_FULL_38_9</name>
    <dbReference type="NCBI Taxonomy" id="1802492"/>
    <lineage>
        <taxon>Bacteria</taxon>
        <taxon>Candidatus Woeseibacteriota</taxon>
    </lineage>
</organism>
<feature type="active site" description="Nucleophile" evidence="3">
    <location>
        <position position="180"/>
    </location>
</feature>
<dbReference type="PIRSF" id="PIRSF000149">
    <property type="entry name" value="GAP_DH"/>
    <property type="match status" value="1"/>
</dbReference>
<dbReference type="GO" id="GO:0050661">
    <property type="term" value="F:NADP binding"/>
    <property type="evidence" value="ECO:0007669"/>
    <property type="project" value="InterPro"/>
</dbReference>
<evidence type="ECO:0000256" key="3">
    <source>
        <dbReference type="PIRSR" id="PIRSR000149-1"/>
    </source>
</evidence>
<dbReference type="Pfam" id="PF00044">
    <property type="entry name" value="Gp_dh_N"/>
    <property type="match status" value="1"/>
</dbReference>
<dbReference type="Gene3D" id="3.40.50.720">
    <property type="entry name" value="NAD(P)-binding Rossmann-like Domain"/>
    <property type="match status" value="1"/>
</dbReference>
<name>A0A1F7XXZ1_9BACT</name>
<feature type="binding site" evidence="4">
    <location>
        <begin position="238"/>
        <end position="239"/>
    </location>
    <ligand>
        <name>D-glyceraldehyde 3-phosphate</name>
        <dbReference type="ChEBI" id="CHEBI:59776"/>
    </ligand>
</feature>
<dbReference type="Proteomes" id="UP000178419">
    <property type="component" value="Unassembled WGS sequence"/>
</dbReference>
<evidence type="ECO:0000259" key="8">
    <source>
        <dbReference type="SMART" id="SM00846"/>
    </source>
</evidence>
<dbReference type="InterPro" id="IPR020831">
    <property type="entry name" value="GlycerAld/Erythrose_P_DH"/>
</dbReference>
<dbReference type="Gene3D" id="3.30.360.10">
    <property type="entry name" value="Dihydrodipicolinate Reductase, domain 2"/>
    <property type="match status" value="1"/>
</dbReference>
<dbReference type="EMBL" id="MGGE01000058">
    <property type="protein sequence ID" value="OGM19924.1"/>
    <property type="molecule type" value="Genomic_DNA"/>
</dbReference>
<dbReference type="GO" id="GO:0016620">
    <property type="term" value="F:oxidoreductase activity, acting on the aldehyde or oxo group of donors, NAD or NADP as acceptor"/>
    <property type="evidence" value="ECO:0007669"/>
    <property type="project" value="InterPro"/>
</dbReference>
<dbReference type="CDD" id="cd05214">
    <property type="entry name" value="GAPDH_I_N"/>
    <property type="match status" value="1"/>
</dbReference>
<feature type="binding site" evidence="4">
    <location>
        <position position="261"/>
    </location>
    <ligand>
        <name>D-glyceraldehyde 3-phosphate</name>
        <dbReference type="ChEBI" id="CHEBI:59776"/>
    </ligand>
</feature>
<dbReference type="PRINTS" id="PR00078">
    <property type="entry name" value="G3PDHDRGNASE"/>
</dbReference>
<evidence type="ECO:0000256" key="7">
    <source>
        <dbReference type="RuleBase" id="RU000397"/>
    </source>
</evidence>
<dbReference type="SMART" id="SM00846">
    <property type="entry name" value="Gp_dh_N"/>
    <property type="match status" value="1"/>
</dbReference>
<gene>
    <name evidence="9" type="ORF">A2714_04275</name>
</gene>
<accession>A0A1F7XXZ1</accession>
<feature type="domain" description="Glyceraldehyde 3-phosphate dehydrogenase NAD(P) binding" evidence="8">
    <location>
        <begin position="3"/>
        <end position="180"/>
    </location>
</feature>
<proteinExistence type="inferred from homology"/>
<evidence type="ECO:0000256" key="6">
    <source>
        <dbReference type="PIRSR" id="PIRSR000149-4"/>
    </source>
</evidence>
<dbReference type="GO" id="GO:0006006">
    <property type="term" value="P:glucose metabolic process"/>
    <property type="evidence" value="ECO:0007669"/>
    <property type="project" value="InterPro"/>
</dbReference>
<evidence type="ECO:0000256" key="4">
    <source>
        <dbReference type="PIRSR" id="PIRSR000149-2"/>
    </source>
</evidence>
<evidence type="ECO:0000313" key="9">
    <source>
        <dbReference type="EMBL" id="OGM19924.1"/>
    </source>
</evidence>
<dbReference type="AlphaFoldDB" id="A0A1F7XXZ1"/>
<feature type="binding site" evidence="4">
    <location>
        <begin position="179"/>
        <end position="181"/>
    </location>
    <ligand>
        <name>D-glyceraldehyde 3-phosphate</name>
        <dbReference type="ChEBI" id="CHEBI:59776"/>
    </ligand>
</feature>
<feature type="binding site" evidence="5">
    <location>
        <begin position="12"/>
        <end position="13"/>
    </location>
    <ligand>
        <name>NAD(+)</name>
        <dbReference type="ChEBI" id="CHEBI:57540"/>
    </ligand>
</feature>
<feature type="binding site" evidence="5">
    <location>
        <position position="140"/>
    </location>
    <ligand>
        <name>NAD(+)</name>
        <dbReference type="ChEBI" id="CHEBI:57540"/>
    </ligand>
</feature>
<keyword evidence="5" id="KW-0547">Nucleotide-binding</keyword>
<evidence type="ECO:0000256" key="5">
    <source>
        <dbReference type="PIRSR" id="PIRSR000149-3"/>
    </source>
</evidence>
<keyword evidence="5" id="KW-0520">NAD</keyword>
<dbReference type="NCBIfam" id="TIGR01534">
    <property type="entry name" value="GAPDH-I"/>
    <property type="match status" value="1"/>
</dbReference>
<protein>
    <submittedName>
        <fullName evidence="9">Type I glyceraldehyde-3-phosphate dehydrogenase</fullName>
    </submittedName>
</protein>
<dbReference type="GO" id="GO:0051287">
    <property type="term" value="F:NAD binding"/>
    <property type="evidence" value="ECO:0007669"/>
    <property type="project" value="InterPro"/>
</dbReference>
<dbReference type="FunFam" id="3.30.360.10:FF:000002">
    <property type="entry name" value="Glyceraldehyde-3-phosphate dehydrogenase"/>
    <property type="match status" value="1"/>
</dbReference>
<evidence type="ECO:0000313" key="10">
    <source>
        <dbReference type="Proteomes" id="UP000178419"/>
    </source>
</evidence>
<evidence type="ECO:0000256" key="1">
    <source>
        <dbReference type="ARBA" id="ARBA00007406"/>
    </source>
</evidence>